<dbReference type="OrthoDB" id="4316489at2"/>
<dbReference type="RefSeq" id="WP_120695077.1">
    <property type="nucleotide sequence ID" value="NZ_RBDX01000001.1"/>
</dbReference>
<dbReference type="EMBL" id="RBDX01000001">
    <property type="protein sequence ID" value="RKN12516.1"/>
    <property type="molecule type" value="Genomic_DNA"/>
</dbReference>
<evidence type="ECO:0000313" key="2">
    <source>
        <dbReference type="EMBL" id="RKN27718.1"/>
    </source>
</evidence>
<protein>
    <submittedName>
        <fullName evidence="1">Uncharacterized protein</fullName>
    </submittedName>
</protein>
<dbReference type="Proteomes" id="UP000268652">
    <property type="component" value="Unassembled WGS sequence"/>
</dbReference>
<evidence type="ECO:0000313" key="3">
    <source>
        <dbReference type="Proteomes" id="UP000268652"/>
    </source>
</evidence>
<reference evidence="3 4" key="1">
    <citation type="submission" date="2018-09" db="EMBL/GenBank/DDBJ databases">
        <title>Streptomyces sp. nov. DS1-2, an endophytic actinomycete isolated from roots of Dendrobium scabrilingue.</title>
        <authorList>
            <person name="Kuncharoen N."/>
            <person name="Kudo T."/>
            <person name="Ohkuma M."/>
            <person name="Yuki M."/>
            <person name="Tanasupawat S."/>
        </authorList>
    </citation>
    <scope>NUCLEOTIDE SEQUENCE [LARGE SCALE GENOMIC DNA]</scope>
    <source>
        <strain evidence="1 4">AZ1-7</strain>
        <strain evidence="2 3">DS1-2</strain>
    </source>
</reference>
<sequence length="129" mass="14210">MRLGLLRARYERRVLSPLGWPVPAGARRASAREMATLIETARERGYSRTAKGYEPAGPDAWCAIVAVLYESTPEPAWICIARQSGGGGTYRVDIAPADFARLRRLRAAQKDALIQQLMVGDRRGGSPRD</sequence>
<proteinExistence type="predicted"/>
<evidence type="ECO:0000313" key="1">
    <source>
        <dbReference type="EMBL" id="RKN12516.1"/>
    </source>
</evidence>
<organism evidence="1 4">
    <name type="scientific">Streptomyces radicis</name>
    <dbReference type="NCBI Taxonomy" id="1750517"/>
    <lineage>
        <taxon>Bacteria</taxon>
        <taxon>Bacillati</taxon>
        <taxon>Actinomycetota</taxon>
        <taxon>Actinomycetes</taxon>
        <taxon>Kitasatosporales</taxon>
        <taxon>Streptomycetaceae</taxon>
        <taxon>Streptomyces</taxon>
    </lineage>
</organism>
<dbReference type="AlphaFoldDB" id="A0A3A9WXG9"/>
<comment type="caution">
    <text evidence="1">The sequence shown here is derived from an EMBL/GenBank/DDBJ whole genome shotgun (WGS) entry which is preliminary data.</text>
</comment>
<evidence type="ECO:0000313" key="4">
    <source>
        <dbReference type="Proteomes" id="UP000275024"/>
    </source>
</evidence>
<accession>A0A3A9WXG9</accession>
<gene>
    <name evidence="2" type="ORF">D7318_02205</name>
    <name evidence="1" type="ORF">D7319_00690</name>
</gene>
<dbReference type="Proteomes" id="UP000275024">
    <property type="component" value="Unassembled WGS sequence"/>
</dbReference>
<keyword evidence="3" id="KW-1185">Reference proteome</keyword>
<name>A0A3A9WXG9_9ACTN</name>
<dbReference type="EMBL" id="RBDY01000001">
    <property type="protein sequence ID" value="RKN27718.1"/>
    <property type="molecule type" value="Genomic_DNA"/>
</dbReference>